<dbReference type="Pfam" id="PF03733">
    <property type="entry name" value="YccF"/>
    <property type="match status" value="2"/>
</dbReference>
<dbReference type="RefSeq" id="WP_211938172.1">
    <property type="nucleotide sequence ID" value="NZ_CP073078.1"/>
</dbReference>
<feature type="transmembrane region" description="Helical" evidence="1">
    <location>
        <begin position="78"/>
        <end position="102"/>
    </location>
</feature>
<dbReference type="GO" id="GO:0005886">
    <property type="term" value="C:plasma membrane"/>
    <property type="evidence" value="ECO:0007669"/>
    <property type="project" value="UniProtKB-SubCell"/>
</dbReference>
<proteinExistence type="predicted"/>
<dbReference type="Proteomes" id="UP000676409">
    <property type="component" value="Chromosome"/>
</dbReference>
<dbReference type="PANTHER" id="PTHR42903">
    <property type="entry name" value="INNER MEMBRANE PROTEIN YCCF"/>
    <property type="match status" value="1"/>
</dbReference>
<dbReference type="PIRSF" id="PIRSF028777">
    <property type="entry name" value="UCP028777"/>
    <property type="match status" value="1"/>
</dbReference>
<keyword evidence="1" id="KW-0472">Membrane</keyword>
<organism evidence="3 4">
    <name type="scientific">Phenylobacterium montanum</name>
    <dbReference type="NCBI Taxonomy" id="2823693"/>
    <lineage>
        <taxon>Bacteria</taxon>
        <taxon>Pseudomonadati</taxon>
        <taxon>Pseudomonadota</taxon>
        <taxon>Alphaproteobacteria</taxon>
        <taxon>Caulobacterales</taxon>
        <taxon>Caulobacteraceae</taxon>
        <taxon>Phenylobacterium</taxon>
    </lineage>
</organism>
<accession>A0A975G197</accession>
<dbReference type="NCBIfam" id="NF008741">
    <property type="entry name" value="PRK11770.1-3"/>
    <property type="match status" value="1"/>
</dbReference>
<keyword evidence="1" id="KW-1003">Cell membrane</keyword>
<keyword evidence="4" id="KW-1185">Reference proteome</keyword>
<dbReference type="InterPro" id="IPR031308">
    <property type="entry name" value="UCP028777"/>
</dbReference>
<evidence type="ECO:0000313" key="3">
    <source>
        <dbReference type="EMBL" id="QUD88121.1"/>
    </source>
</evidence>
<keyword evidence="1" id="KW-0997">Cell inner membrane</keyword>
<feature type="domain" description="Inner membrane component" evidence="2">
    <location>
        <begin position="4"/>
        <end position="54"/>
    </location>
</feature>
<keyword evidence="1" id="KW-1133">Transmembrane helix</keyword>
<evidence type="ECO:0000259" key="2">
    <source>
        <dbReference type="Pfam" id="PF03733"/>
    </source>
</evidence>
<feature type="domain" description="Inner membrane component" evidence="2">
    <location>
        <begin position="67"/>
        <end position="117"/>
    </location>
</feature>
<comment type="subcellular location">
    <subcellularLocation>
        <location evidence="1">Cell inner membrane</location>
        <topology evidence="1">Multi-pass membrane protein</topology>
    </subcellularLocation>
</comment>
<protein>
    <recommendedName>
        <fullName evidence="1">Inner membrane protein YccF</fullName>
    </recommendedName>
</protein>
<evidence type="ECO:0000313" key="4">
    <source>
        <dbReference type="Proteomes" id="UP000676409"/>
    </source>
</evidence>
<dbReference type="EMBL" id="CP073078">
    <property type="protein sequence ID" value="QUD88121.1"/>
    <property type="molecule type" value="Genomic_DNA"/>
</dbReference>
<dbReference type="InterPro" id="IPR052937">
    <property type="entry name" value="Inner_membrane_protein"/>
</dbReference>
<reference evidence="3" key="1">
    <citation type="submission" date="2021-04" db="EMBL/GenBank/DDBJ databases">
        <title>The complete genome sequence of Caulobacter sp. S6.</title>
        <authorList>
            <person name="Tang Y."/>
            <person name="Ouyang W."/>
            <person name="Liu Q."/>
            <person name="Huang B."/>
            <person name="Guo Z."/>
            <person name="Lei P."/>
        </authorList>
    </citation>
    <scope>NUCLEOTIDE SEQUENCE</scope>
    <source>
        <strain evidence="3">S6</strain>
    </source>
</reference>
<sequence length="122" mass="13357">MRLILNLLWFVFGGFISGTAWLIAGLILAVTVIGLPWTPAAFRIAGFSYWPFGRQVIDQDNGAVSGCLNVLWFLCAGWWLALHHIILAVGLAVTIIGIPFALQHLKLAMLSLTPVGKMVVER</sequence>
<dbReference type="InterPro" id="IPR005185">
    <property type="entry name" value="YccF"/>
</dbReference>
<dbReference type="KEGG" id="caul:KCG34_24345"/>
<dbReference type="PANTHER" id="PTHR42903:SF1">
    <property type="entry name" value="INNER MEMBRANE PROTEIN YCCF"/>
    <property type="match status" value="1"/>
</dbReference>
<feature type="transmembrane region" description="Helical" evidence="1">
    <location>
        <begin position="7"/>
        <end position="33"/>
    </location>
</feature>
<gene>
    <name evidence="3" type="ORF">KCG34_24345</name>
</gene>
<dbReference type="AlphaFoldDB" id="A0A975G197"/>
<name>A0A975G197_9CAUL</name>
<dbReference type="NCBIfam" id="NF008740">
    <property type="entry name" value="PRK11770.1-2"/>
    <property type="match status" value="1"/>
</dbReference>
<evidence type="ECO:0000256" key="1">
    <source>
        <dbReference type="PIRNR" id="PIRNR028777"/>
    </source>
</evidence>
<keyword evidence="1" id="KW-0812">Transmembrane</keyword>